<dbReference type="RefSeq" id="WP_344828519.1">
    <property type="nucleotide sequence ID" value="NZ_BAABEZ010000024.1"/>
</dbReference>
<evidence type="ECO:0000256" key="10">
    <source>
        <dbReference type="ARBA" id="ARBA00022801"/>
    </source>
</evidence>
<accession>A0ABP8N3I8</accession>
<evidence type="ECO:0000256" key="2">
    <source>
        <dbReference type="ARBA" id="ARBA00004752"/>
    </source>
</evidence>
<dbReference type="SUPFAM" id="SSF56601">
    <property type="entry name" value="beta-lactamase/transpeptidase-like"/>
    <property type="match status" value="1"/>
</dbReference>
<dbReference type="SUPFAM" id="SSF53955">
    <property type="entry name" value="Lysozyme-like"/>
    <property type="match status" value="1"/>
</dbReference>
<evidence type="ECO:0000256" key="1">
    <source>
        <dbReference type="ARBA" id="ARBA00004236"/>
    </source>
</evidence>
<name>A0ABP8N3I8_9BACT</name>
<dbReference type="Pfam" id="PF00912">
    <property type="entry name" value="Transgly"/>
    <property type="match status" value="1"/>
</dbReference>
<evidence type="ECO:0000256" key="6">
    <source>
        <dbReference type="ARBA" id="ARBA00022645"/>
    </source>
</evidence>
<evidence type="ECO:0000256" key="13">
    <source>
        <dbReference type="ARBA" id="ARBA00023136"/>
    </source>
</evidence>
<dbReference type="InterPro" id="IPR023346">
    <property type="entry name" value="Lysozyme-like_dom_sf"/>
</dbReference>
<dbReference type="InterPro" id="IPR001460">
    <property type="entry name" value="PCN-bd_Tpept"/>
</dbReference>
<dbReference type="PANTHER" id="PTHR32282:SF11">
    <property type="entry name" value="PENICILLIN-BINDING PROTEIN 1B"/>
    <property type="match status" value="1"/>
</dbReference>
<dbReference type="InterPro" id="IPR050396">
    <property type="entry name" value="Glycosyltr_51/Transpeptidase"/>
</dbReference>
<keyword evidence="15" id="KW-0961">Cell wall biogenesis/degradation</keyword>
<protein>
    <submittedName>
        <fullName evidence="22">Transglycosylase domain-containing protein</fullName>
    </submittedName>
</protein>
<keyword evidence="5" id="KW-1003">Cell membrane</keyword>
<dbReference type="PANTHER" id="PTHR32282">
    <property type="entry name" value="BINDING PROTEIN TRANSPEPTIDASE, PUTATIVE-RELATED"/>
    <property type="match status" value="1"/>
</dbReference>
<evidence type="ECO:0000256" key="9">
    <source>
        <dbReference type="ARBA" id="ARBA00022679"/>
    </source>
</evidence>
<evidence type="ECO:0000256" key="19">
    <source>
        <dbReference type="SAM" id="Phobius"/>
    </source>
</evidence>
<organism evidence="22 23">
    <name type="scientific">Rurimicrobium arvi</name>
    <dbReference type="NCBI Taxonomy" id="2049916"/>
    <lineage>
        <taxon>Bacteria</taxon>
        <taxon>Pseudomonadati</taxon>
        <taxon>Bacteroidota</taxon>
        <taxon>Chitinophagia</taxon>
        <taxon>Chitinophagales</taxon>
        <taxon>Chitinophagaceae</taxon>
        <taxon>Rurimicrobium</taxon>
    </lineage>
</organism>
<comment type="similarity">
    <text evidence="3">In the C-terminal section; belongs to the transpeptidase family.</text>
</comment>
<keyword evidence="9" id="KW-0808">Transferase</keyword>
<evidence type="ECO:0000256" key="17">
    <source>
        <dbReference type="ARBA" id="ARBA00049902"/>
    </source>
</evidence>
<comment type="catalytic activity">
    <reaction evidence="17">
        <text>[GlcNAc-(1-&gt;4)-Mur2Ac(oyl-L-Ala-gamma-D-Glu-L-Lys-D-Ala-D-Ala)](n)-di-trans,octa-cis-undecaprenyl diphosphate + beta-D-GlcNAc-(1-&gt;4)-Mur2Ac(oyl-L-Ala-gamma-D-Glu-L-Lys-D-Ala-D-Ala)-di-trans,octa-cis-undecaprenyl diphosphate = [GlcNAc-(1-&gt;4)-Mur2Ac(oyl-L-Ala-gamma-D-Glu-L-Lys-D-Ala-D-Ala)](n+1)-di-trans,octa-cis-undecaprenyl diphosphate + di-trans,octa-cis-undecaprenyl diphosphate + H(+)</text>
        <dbReference type="Rhea" id="RHEA:23708"/>
        <dbReference type="Rhea" id="RHEA-COMP:9602"/>
        <dbReference type="Rhea" id="RHEA-COMP:9603"/>
        <dbReference type="ChEBI" id="CHEBI:15378"/>
        <dbReference type="ChEBI" id="CHEBI:58405"/>
        <dbReference type="ChEBI" id="CHEBI:60033"/>
        <dbReference type="ChEBI" id="CHEBI:78435"/>
        <dbReference type="EC" id="2.4.99.28"/>
    </reaction>
</comment>
<keyword evidence="19" id="KW-0812">Transmembrane</keyword>
<keyword evidence="8" id="KW-0328">Glycosyltransferase</keyword>
<feature type="domain" description="Glycosyl transferase family 51" evidence="21">
    <location>
        <begin position="58"/>
        <end position="231"/>
    </location>
</feature>
<evidence type="ECO:0000256" key="3">
    <source>
        <dbReference type="ARBA" id="ARBA00007090"/>
    </source>
</evidence>
<evidence type="ECO:0000256" key="5">
    <source>
        <dbReference type="ARBA" id="ARBA00022475"/>
    </source>
</evidence>
<keyword evidence="19" id="KW-1133">Transmembrane helix</keyword>
<comment type="caution">
    <text evidence="22">The sequence shown here is derived from an EMBL/GenBank/DDBJ whole genome shotgun (WGS) entry which is preliminary data.</text>
</comment>
<evidence type="ECO:0000256" key="15">
    <source>
        <dbReference type="ARBA" id="ARBA00023316"/>
    </source>
</evidence>
<sequence length="747" mass="84047">MKSSVRILWRVFLYGLAGFFLIIALLWFGLIGDMPSISEIENPSSALSSEVLAADGTVLGRYFLQDRSNCKYKEISPNVFNALIATEDERFEDHSGVDGVAILRAVFLLGKKGGGSTITQQLAKNLFPRRNPNIFTMPFIKLKEWVLAVKLEKNLTKNEIITLYLNTVPFGDNVYGIKNASYTFFNVPPDKLSLDQAAVLIGMLKGNTLYNPRRNPQRSLERRNVVLSQMEKYNKITSEEAAANKAKPIKLDYHKQDYHEGIAPYFRQVLEQEVKKICKDLKKEDGSEYNIYKDGLKIYTTINVTMQLYAEEAVAQHMKELQSLFVSQPRYRDGSIFKNHMDDVNRALKYSDRYQALKEKGMKDAEIMSELRKPVSMKVFTWQNAKHLKDTTMSPLDSVKYMKLFMQAGFMAMDPYTGEVRAWVGGINHDFFQFDHVNTNTRRQVGSTIKPLLYCLAIDNGFSPCSNIPTTPVSFPEKANYDAGGSEYGSLPMRTALAKSVNNAALFLIKQVGQNAFIDFIRKCGINAEIPSVPSIALGVPDISLYEMMRAYTMFPTGGINTQPVFITKIEDKNGNLLKSFVAEQKEVINQNTAFKMVRLMQGVINAGTGMRMRRYGIYSEIGGKTGTTNSQADAWFIGYTPQILAGVWVGCDDRYLRFGSERLGQGAAAALPIWAYFMKRCYNDKTLNVKADAKFEAPPNFDDCGGTYDETSQERAGLNNDYQGADAEGEQEEIPDPNGAPQQEDW</sequence>
<evidence type="ECO:0000256" key="8">
    <source>
        <dbReference type="ARBA" id="ARBA00022676"/>
    </source>
</evidence>
<keyword evidence="12" id="KW-0573">Peptidoglycan synthesis</keyword>
<keyword evidence="10" id="KW-0378">Hydrolase</keyword>
<evidence type="ECO:0000313" key="23">
    <source>
        <dbReference type="Proteomes" id="UP001501410"/>
    </source>
</evidence>
<evidence type="ECO:0000256" key="4">
    <source>
        <dbReference type="ARBA" id="ARBA00007739"/>
    </source>
</evidence>
<reference evidence="23" key="1">
    <citation type="journal article" date="2019" name="Int. J. Syst. Evol. Microbiol.">
        <title>The Global Catalogue of Microorganisms (GCM) 10K type strain sequencing project: providing services to taxonomists for standard genome sequencing and annotation.</title>
        <authorList>
            <consortium name="The Broad Institute Genomics Platform"/>
            <consortium name="The Broad Institute Genome Sequencing Center for Infectious Disease"/>
            <person name="Wu L."/>
            <person name="Ma J."/>
        </authorList>
    </citation>
    <scope>NUCLEOTIDE SEQUENCE [LARGE SCALE GENOMIC DNA]</scope>
    <source>
        <strain evidence="23">JCM 31921</strain>
    </source>
</reference>
<dbReference type="InterPro" id="IPR012338">
    <property type="entry name" value="Beta-lactam/transpept-like"/>
</dbReference>
<comment type="catalytic activity">
    <reaction evidence="16">
        <text>Preferential cleavage: (Ac)2-L-Lys-D-Ala-|-D-Ala. Also transpeptidation of peptidyl-alanyl moieties that are N-acyl substituents of D-alanine.</text>
        <dbReference type="EC" id="3.4.16.4"/>
    </reaction>
</comment>
<evidence type="ECO:0000259" key="20">
    <source>
        <dbReference type="Pfam" id="PF00905"/>
    </source>
</evidence>
<dbReference type="InterPro" id="IPR036950">
    <property type="entry name" value="PBP_transglycosylase"/>
</dbReference>
<comment type="similarity">
    <text evidence="4">In the N-terminal section; belongs to the glycosyltransferase 51 family.</text>
</comment>
<keyword evidence="14" id="KW-0511">Multifunctional enzyme</keyword>
<evidence type="ECO:0000256" key="18">
    <source>
        <dbReference type="SAM" id="MobiDB-lite"/>
    </source>
</evidence>
<evidence type="ECO:0000256" key="14">
    <source>
        <dbReference type="ARBA" id="ARBA00023268"/>
    </source>
</evidence>
<evidence type="ECO:0000256" key="16">
    <source>
        <dbReference type="ARBA" id="ARBA00034000"/>
    </source>
</evidence>
<evidence type="ECO:0000259" key="21">
    <source>
        <dbReference type="Pfam" id="PF00912"/>
    </source>
</evidence>
<keyword evidence="6" id="KW-0121">Carboxypeptidase</keyword>
<evidence type="ECO:0000256" key="7">
    <source>
        <dbReference type="ARBA" id="ARBA00022670"/>
    </source>
</evidence>
<gene>
    <name evidence="22" type="ORF">GCM10023092_27970</name>
</gene>
<dbReference type="EMBL" id="BAABEZ010000024">
    <property type="protein sequence ID" value="GAA4458901.1"/>
    <property type="molecule type" value="Genomic_DNA"/>
</dbReference>
<evidence type="ECO:0000256" key="11">
    <source>
        <dbReference type="ARBA" id="ARBA00022960"/>
    </source>
</evidence>
<keyword evidence="7" id="KW-0645">Protease</keyword>
<comment type="subcellular location">
    <subcellularLocation>
        <location evidence="1">Cell membrane</location>
    </subcellularLocation>
</comment>
<feature type="region of interest" description="Disordered" evidence="18">
    <location>
        <begin position="701"/>
        <end position="747"/>
    </location>
</feature>
<feature type="transmembrane region" description="Helical" evidence="19">
    <location>
        <begin position="7"/>
        <end position="30"/>
    </location>
</feature>
<proteinExistence type="inferred from homology"/>
<dbReference type="Pfam" id="PF00905">
    <property type="entry name" value="Transpeptidase"/>
    <property type="match status" value="1"/>
</dbReference>
<comment type="pathway">
    <text evidence="2">Cell wall biogenesis; peptidoglycan biosynthesis.</text>
</comment>
<keyword evidence="13 19" id="KW-0472">Membrane</keyword>
<dbReference type="Gene3D" id="3.40.710.10">
    <property type="entry name" value="DD-peptidase/beta-lactamase superfamily"/>
    <property type="match status" value="2"/>
</dbReference>
<dbReference type="Proteomes" id="UP001501410">
    <property type="component" value="Unassembled WGS sequence"/>
</dbReference>
<dbReference type="InterPro" id="IPR001264">
    <property type="entry name" value="Glyco_trans_51"/>
</dbReference>
<feature type="domain" description="Penicillin-binding protein transpeptidase" evidence="20">
    <location>
        <begin position="409"/>
        <end position="643"/>
    </location>
</feature>
<dbReference type="Gene3D" id="1.10.3810.10">
    <property type="entry name" value="Biosynthetic peptidoglycan transglycosylase-like"/>
    <property type="match status" value="1"/>
</dbReference>
<keyword evidence="23" id="KW-1185">Reference proteome</keyword>
<evidence type="ECO:0000256" key="12">
    <source>
        <dbReference type="ARBA" id="ARBA00022984"/>
    </source>
</evidence>
<evidence type="ECO:0000313" key="22">
    <source>
        <dbReference type="EMBL" id="GAA4458901.1"/>
    </source>
</evidence>
<keyword evidence="11" id="KW-0133">Cell shape</keyword>